<proteinExistence type="predicted"/>
<feature type="region of interest" description="Disordered" evidence="1">
    <location>
        <begin position="81"/>
        <end position="100"/>
    </location>
</feature>
<gene>
    <name evidence="2" type="ORF">T4C_11336</name>
</gene>
<dbReference type="AlphaFoldDB" id="A0A0V1JRS7"/>
<dbReference type="Proteomes" id="UP000054826">
    <property type="component" value="Unassembled WGS sequence"/>
</dbReference>
<feature type="compositionally biased region" description="Low complexity" evidence="1">
    <location>
        <begin position="84"/>
        <end position="99"/>
    </location>
</feature>
<reference evidence="2 3" key="1">
    <citation type="submission" date="2015-01" db="EMBL/GenBank/DDBJ databases">
        <title>Evolution of Trichinella species and genotypes.</title>
        <authorList>
            <person name="Korhonen P.K."/>
            <person name="Edoardo P."/>
            <person name="Giuseppe L.R."/>
            <person name="Gasser R.B."/>
        </authorList>
    </citation>
    <scope>NUCLEOTIDE SEQUENCE [LARGE SCALE GENOMIC DNA]</scope>
    <source>
        <strain evidence="2">ISS176</strain>
    </source>
</reference>
<name>A0A0V1JRS7_TRIPS</name>
<protein>
    <recommendedName>
        <fullName evidence="4">Zinc finger protein</fullName>
    </recommendedName>
</protein>
<organism evidence="2 3">
    <name type="scientific">Trichinella pseudospiralis</name>
    <name type="common">Parasitic roundworm</name>
    <dbReference type="NCBI Taxonomy" id="6337"/>
    <lineage>
        <taxon>Eukaryota</taxon>
        <taxon>Metazoa</taxon>
        <taxon>Ecdysozoa</taxon>
        <taxon>Nematoda</taxon>
        <taxon>Enoplea</taxon>
        <taxon>Dorylaimia</taxon>
        <taxon>Trichinellida</taxon>
        <taxon>Trichinellidae</taxon>
        <taxon>Trichinella</taxon>
    </lineage>
</organism>
<accession>A0A0V1JRS7</accession>
<evidence type="ECO:0000313" key="3">
    <source>
        <dbReference type="Proteomes" id="UP000054826"/>
    </source>
</evidence>
<comment type="caution">
    <text evidence="2">The sequence shown here is derived from an EMBL/GenBank/DDBJ whole genome shotgun (WGS) entry which is preliminary data.</text>
</comment>
<evidence type="ECO:0008006" key="4">
    <source>
        <dbReference type="Google" id="ProtNLM"/>
    </source>
</evidence>
<evidence type="ECO:0000313" key="2">
    <source>
        <dbReference type="EMBL" id="KRZ37660.1"/>
    </source>
</evidence>
<evidence type="ECO:0000256" key="1">
    <source>
        <dbReference type="SAM" id="MobiDB-lite"/>
    </source>
</evidence>
<sequence>MIGSSSNSSKNNTDFSIESLLQNTPNVKSNSIIFSNHSAFQKPVTNRTIQQNFTNISTTPIFPQSLWCPIHPVSFINASLRQQSSTTTTTTTPTPTSKSSVKKYKCNVCDKAFSRIEN</sequence>
<dbReference type="EMBL" id="JYDV01000055">
    <property type="protein sequence ID" value="KRZ37660.1"/>
    <property type="molecule type" value="Genomic_DNA"/>
</dbReference>